<dbReference type="Proteomes" id="UP000184474">
    <property type="component" value="Unassembled WGS sequence"/>
</dbReference>
<keyword evidence="2 4" id="KW-0808">Transferase</keyword>
<accession>A0A1M6KXJ0</accession>
<dbReference type="CDD" id="cd02440">
    <property type="entry name" value="AdoMet_MTases"/>
    <property type="match status" value="1"/>
</dbReference>
<reference evidence="5" key="1">
    <citation type="submission" date="2016-11" db="EMBL/GenBank/DDBJ databases">
        <authorList>
            <person name="Varghese N."/>
            <person name="Submissions S."/>
        </authorList>
    </citation>
    <scope>NUCLEOTIDE SEQUENCE [LARGE SCALE GENOMIC DNA]</scope>
    <source>
        <strain evidence="5">DSM 26134</strain>
    </source>
</reference>
<dbReference type="PROSITE" id="PS51682">
    <property type="entry name" value="SAM_OMT_I"/>
    <property type="match status" value="1"/>
</dbReference>
<dbReference type="InterPro" id="IPR029063">
    <property type="entry name" value="SAM-dependent_MTases_sf"/>
</dbReference>
<keyword evidence="5" id="KW-1185">Reference proteome</keyword>
<evidence type="ECO:0000256" key="1">
    <source>
        <dbReference type="ARBA" id="ARBA00022603"/>
    </source>
</evidence>
<protein>
    <submittedName>
        <fullName evidence="4">Methyltransferase domain-containing protein</fullName>
    </submittedName>
</protein>
<dbReference type="STRING" id="156994.SAMN04488028_101742"/>
<gene>
    <name evidence="4" type="ORF">SAMN04488028_101742</name>
</gene>
<dbReference type="Gene3D" id="3.40.50.150">
    <property type="entry name" value="Vaccinia Virus protein VP39"/>
    <property type="match status" value="1"/>
</dbReference>
<dbReference type="AlphaFoldDB" id="A0A1M6KXJ0"/>
<proteinExistence type="predicted"/>
<dbReference type="GO" id="GO:0032259">
    <property type="term" value="P:methylation"/>
    <property type="evidence" value="ECO:0007669"/>
    <property type="project" value="UniProtKB-KW"/>
</dbReference>
<dbReference type="Pfam" id="PF01596">
    <property type="entry name" value="Methyltransf_3"/>
    <property type="match status" value="1"/>
</dbReference>
<evidence type="ECO:0000313" key="4">
    <source>
        <dbReference type="EMBL" id="SHJ63604.1"/>
    </source>
</evidence>
<dbReference type="SUPFAM" id="SSF53335">
    <property type="entry name" value="S-adenosyl-L-methionine-dependent methyltransferases"/>
    <property type="match status" value="1"/>
</dbReference>
<keyword evidence="1 4" id="KW-0489">Methyltransferase</keyword>
<evidence type="ECO:0000256" key="3">
    <source>
        <dbReference type="ARBA" id="ARBA00022691"/>
    </source>
</evidence>
<dbReference type="GO" id="GO:0008171">
    <property type="term" value="F:O-methyltransferase activity"/>
    <property type="evidence" value="ECO:0007669"/>
    <property type="project" value="InterPro"/>
</dbReference>
<dbReference type="InterPro" id="IPR002935">
    <property type="entry name" value="SAM_O-MeTrfase"/>
</dbReference>
<name>A0A1M6KXJ0_REIAG</name>
<sequence length="219" mass="24790">MHLVVPIYIQVSMIIEEQIQETISHLYDEKKYDHLKIIKSLAKGVFRPMQPVDFKDVALSISKEQGKDLVQLIEQNKLRNIVEFGTSFGISTLFLAQGVMATGGHVITTELIESKALKAIKNFKDAGVSELIEVRIGDALETLKNHSEPVDLLLLDGWKSLYLPLFQMLENNFHENTMVYVDNADMVETQVFLNVVSQNAIYQLQPKFEGKAVVITIKK</sequence>
<dbReference type="PANTHER" id="PTHR43167">
    <property type="entry name" value="PUTATIVE (AFU_ORTHOLOGUE AFUA_6G01830)-RELATED"/>
    <property type="match status" value="1"/>
</dbReference>
<evidence type="ECO:0000256" key="2">
    <source>
        <dbReference type="ARBA" id="ARBA00022679"/>
    </source>
</evidence>
<organism evidence="4 5">
    <name type="scientific">Reichenbachiella agariperforans</name>
    <dbReference type="NCBI Taxonomy" id="156994"/>
    <lineage>
        <taxon>Bacteria</taxon>
        <taxon>Pseudomonadati</taxon>
        <taxon>Bacteroidota</taxon>
        <taxon>Cytophagia</taxon>
        <taxon>Cytophagales</taxon>
        <taxon>Reichenbachiellaceae</taxon>
        <taxon>Reichenbachiella</taxon>
    </lineage>
</organism>
<evidence type="ECO:0000313" key="5">
    <source>
        <dbReference type="Proteomes" id="UP000184474"/>
    </source>
</evidence>
<keyword evidence="3" id="KW-0949">S-adenosyl-L-methionine</keyword>
<dbReference type="PANTHER" id="PTHR43167:SF1">
    <property type="entry name" value="PUTATIVE (AFU_ORTHOLOGUE AFUA_6G01830)-RELATED"/>
    <property type="match status" value="1"/>
</dbReference>
<dbReference type="EMBL" id="FRAA01000001">
    <property type="protein sequence ID" value="SHJ63604.1"/>
    <property type="molecule type" value="Genomic_DNA"/>
</dbReference>